<dbReference type="AlphaFoldDB" id="A0A542YWG3"/>
<accession>A0A542YWG3</accession>
<feature type="domain" description="VTT" evidence="8">
    <location>
        <begin position="35"/>
        <end position="160"/>
    </location>
</feature>
<protein>
    <submittedName>
        <fullName evidence="9">Membrane protein DedA with SNARE-associated domain</fullName>
    </submittedName>
</protein>
<dbReference type="RefSeq" id="WP_228393491.1">
    <property type="nucleotide sequence ID" value="NZ_BAAAIK010000001.1"/>
</dbReference>
<dbReference type="EMBL" id="VFOP01000001">
    <property type="protein sequence ID" value="TQL52439.1"/>
    <property type="molecule type" value="Genomic_DNA"/>
</dbReference>
<comment type="subcellular location">
    <subcellularLocation>
        <location evidence="1">Cell membrane</location>
        <topology evidence="1">Multi-pass membrane protein</topology>
    </subcellularLocation>
</comment>
<gene>
    <name evidence="9" type="ORF">FB467_3625</name>
</gene>
<comment type="caution">
    <text evidence="9">The sequence shown here is derived from an EMBL/GenBank/DDBJ whole genome shotgun (WGS) entry which is preliminary data.</text>
</comment>
<keyword evidence="6 7" id="KW-0472">Membrane</keyword>
<keyword evidence="4 7" id="KW-0812">Transmembrane</keyword>
<evidence type="ECO:0000259" key="8">
    <source>
        <dbReference type="Pfam" id="PF09335"/>
    </source>
</evidence>
<keyword evidence="5 7" id="KW-1133">Transmembrane helix</keyword>
<feature type="transmembrane region" description="Helical" evidence="7">
    <location>
        <begin position="171"/>
        <end position="192"/>
    </location>
</feature>
<feature type="transmembrane region" description="Helical" evidence="7">
    <location>
        <begin position="141"/>
        <end position="165"/>
    </location>
</feature>
<reference evidence="9 10" key="1">
    <citation type="submission" date="2019-06" db="EMBL/GenBank/DDBJ databases">
        <title>Sequencing the genomes of 1000 actinobacteria strains.</title>
        <authorList>
            <person name="Klenk H.-P."/>
        </authorList>
    </citation>
    <scope>NUCLEOTIDE SEQUENCE [LARGE SCALE GENOMIC DNA]</scope>
    <source>
        <strain evidence="9 10">DSM 12335</strain>
    </source>
</reference>
<proteinExistence type="inferred from homology"/>
<evidence type="ECO:0000256" key="4">
    <source>
        <dbReference type="ARBA" id="ARBA00022692"/>
    </source>
</evidence>
<dbReference type="InterPro" id="IPR051311">
    <property type="entry name" value="DedA_domain"/>
</dbReference>
<keyword evidence="10" id="KW-1185">Reference proteome</keyword>
<dbReference type="PANTHER" id="PTHR42709:SF6">
    <property type="entry name" value="UNDECAPRENYL PHOSPHATE TRANSPORTER A"/>
    <property type="match status" value="1"/>
</dbReference>
<dbReference type="InterPro" id="IPR032816">
    <property type="entry name" value="VTT_dom"/>
</dbReference>
<evidence type="ECO:0000256" key="7">
    <source>
        <dbReference type="SAM" id="Phobius"/>
    </source>
</evidence>
<evidence type="ECO:0000256" key="1">
    <source>
        <dbReference type="ARBA" id="ARBA00004651"/>
    </source>
</evidence>
<feature type="transmembrane region" description="Helical" evidence="7">
    <location>
        <begin position="12"/>
        <end position="35"/>
    </location>
</feature>
<feature type="transmembrane region" description="Helical" evidence="7">
    <location>
        <begin position="55"/>
        <end position="77"/>
    </location>
</feature>
<evidence type="ECO:0000256" key="2">
    <source>
        <dbReference type="ARBA" id="ARBA00010792"/>
    </source>
</evidence>
<dbReference type="GO" id="GO:0005886">
    <property type="term" value="C:plasma membrane"/>
    <property type="evidence" value="ECO:0007669"/>
    <property type="project" value="UniProtKB-SubCell"/>
</dbReference>
<sequence length="209" mass="22354">MFDALNQFIQDHAGATWVLPVVFALCLLDGFFPPLPSESVVVALAAVSASVGEPSLVLLFLVAAGGAFAGDNIAYTLGRNGGLRRLRHSKRFKMSTMLDWADQQLARRGAMIIIVARYIPVGRVAVNVTAGITRFHRGRFIACDLLAVTSWAAYSVAIGAVAGHWMEENPLLGAVLAITLAVILGAVVDRFLQRRGAAPREETDGAPTR</sequence>
<evidence type="ECO:0000256" key="3">
    <source>
        <dbReference type="ARBA" id="ARBA00022475"/>
    </source>
</evidence>
<evidence type="ECO:0000256" key="6">
    <source>
        <dbReference type="ARBA" id="ARBA00023136"/>
    </source>
</evidence>
<evidence type="ECO:0000313" key="9">
    <source>
        <dbReference type="EMBL" id="TQL52439.1"/>
    </source>
</evidence>
<keyword evidence="3" id="KW-1003">Cell membrane</keyword>
<dbReference type="Proteomes" id="UP000319516">
    <property type="component" value="Unassembled WGS sequence"/>
</dbReference>
<dbReference type="PANTHER" id="PTHR42709">
    <property type="entry name" value="ALKALINE PHOSPHATASE LIKE PROTEIN"/>
    <property type="match status" value="1"/>
</dbReference>
<dbReference type="Pfam" id="PF09335">
    <property type="entry name" value="VTT_dom"/>
    <property type="match status" value="1"/>
</dbReference>
<comment type="similarity">
    <text evidence="2">Belongs to the DedA family.</text>
</comment>
<organism evidence="9 10">
    <name type="scientific">Ornithinicoccus hortensis</name>
    <dbReference type="NCBI Taxonomy" id="82346"/>
    <lineage>
        <taxon>Bacteria</taxon>
        <taxon>Bacillati</taxon>
        <taxon>Actinomycetota</taxon>
        <taxon>Actinomycetes</taxon>
        <taxon>Micrococcales</taxon>
        <taxon>Intrasporangiaceae</taxon>
        <taxon>Ornithinicoccus</taxon>
    </lineage>
</organism>
<evidence type="ECO:0000256" key="5">
    <source>
        <dbReference type="ARBA" id="ARBA00022989"/>
    </source>
</evidence>
<name>A0A542YWG3_9MICO</name>
<evidence type="ECO:0000313" key="10">
    <source>
        <dbReference type="Proteomes" id="UP000319516"/>
    </source>
</evidence>